<name>A0A239KQ69_9ACTN</name>
<dbReference type="Gene3D" id="3.40.50.300">
    <property type="entry name" value="P-loop containing nucleotide triphosphate hydrolases"/>
    <property type="match status" value="1"/>
</dbReference>
<feature type="repeat" description="WD" evidence="1">
    <location>
        <begin position="1288"/>
        <end position="1315"/>
    </location>
</feature>
<dbReference type="InterPro" id="IPR049052">
    <property type="entry name" value="nSTAND1"/>
</dbReference>
<dbReference type="RefSeq" id="WP_245939064.1">
    <property type="nucleotide sequence ID" value="NZ_FZOF01000016.1"/>
</dbReference>
<sequence length="1432" mass="154774">MTAAMAGTRAGAGAASRSPEEALAAAVVRVKGPGGELAGAGFLVAPDLVLTCAHVVSDALGRPREDEVEAGTEVYVDLPFASGGAAAEVERWVPVRDDQTGDIAVLRLRAAIPGAHPVHMADTERVWGHDVRVPGFPRRSPGGVWHYGRLRGVTAEGWVQLSQADPHGVPVEEGFSGSPVWDEQLRAVAGMVVVIQPGGVQQSFLVPTRTLVSELPDLAPVVRPASPYRGLSTFQEADSEVLFGRRDDIADVTALLAGPEPCVTLVGPSGCGKSSLARAGVVPRMRERGHAVLVVRAGEDSSLRAALASELVTAVRPDLRGAARAQEARQVEDLLAERGLVDVLRTTSGEAEQRLLVLLDQGEELLAEPNEAVEEAVRLLFPERRPEGLRVLVTLRSDLTDAALNHPHLGPALGRGSVRLLAPMSRAQLEQVIRSPLELTPAVTYDDGLVERMLDDAGDGPGALPLLGFVMAQLWDGQAGGRLRFDTYREVGGVRGALGQYAETAWRGYVRKDDEAEAMRLLTDLVRFLPGGDAPIRNALRQEDAGEERWRIATALAERRLLVLRGGGGEAVTAELAHEALIGAWKRLEERVREERRFLAWRAELRHDVERGQLLEDEPLAEAEQWVAQRGPALTDAERRFIERSADRRSAREELARRRQRQKRWLIGGLALLTVLALVTSGLFLRRNAQLDGQLRRSASEQLAVKAEQLDDVSVATSALFSAAAYRTAQDPAARTALIRQYLRLRHVERVVWDDHAPVRDVAMSEDGRRINVGMTSGDAVGLTLGTDEVRERGLPTGSKIVALSPDGRISARASVSGKVSLGIGPDAGDEWRTVVLRDGDAVRANARAATDLRFDATGGRVLAAQPGEGVLVWESESGRRVGKTLRPPKGWQTGQAWFGPEGTVIGRITQEGVAEGAQGRLVRWNLATGRLDAETWGTDLTGTVTVSGDGRTLVRCTPDGILQSWDLTGTPKVRHQYNTRQLGLVCPLYTPRLDRTGRFLLNPVQRYGATLGRFRFLVLDLAQGRPATLDLPAPAQEDDSFTGSSQPLAVALTGPPGKLRAAVGIGATVMVARVPVPSAFDSAMLTARIRTVDADRDRVVSVDADGNGLRLWDLRTHRALAAVRPSRPLAALYGTFSPDGTRVLTPAADGRTVLVWEVRGNTLREQDPIDLPRPPGIDPTSPDPRSGRTPAWITLTFDDPDHVVISALSYVVRWDLARGRAVGTPYRPRAQEPVEVSIAAAGTWAVARPGHGQAAVRTPSGDVDIVIWDFEEGREIESIDIEEAAVVKQVAFDPTGRLLAVLTYDGAVRVWDMDRKGKQKWREPLTYRGVQWLGAFSSESTLSTQSTLNEYTTWDLGSGTERYHFTPGYGATADLTEDGTSMGLVDGSDGYVLTLDPERWLEKLCAVAGRGLRAGEKALTPPGSRTDHVCG</sequence>
<dbReference type="Pfam" id="PF20703">
    <property type="entry name" value="nSTAND1"/>
    <property type="match status" value="1"/>
</dbReference>
<reference evidence="4 5" key="1">
    <citation type="submission" date="2017-06" db="EMBL/GenBank/DDBJ databases">
        <authorList>
            <person name="Kim H.J."/>
            <person name="Triplett B.A."/>
        </authorList>
    </citation>
    <scope>NUCLEOTIDE SEQUENCE [LARGE SCALE GENOMIC DNA]</scope>
    <source>
        <strain evidence="4 5">CGMCC 4.1858</strain>
    </source>
</reference>
<organism evidence="4 5">
    <name type="scientific">Actinacidiphila glaucinigra</name>
    <dbReference type="NCBI Taxonomy" id="235986"/>
    <lineage>
        <taxon>Bacteria</taxon>
        <taxon>Bacillati</taxon>
        <taxon>Actinomycetota</taxon>
        <taxon>Actinomycetes</taxon>
        <taxon>Kitasatosporales</taxon>
        <taxon>Streptomycetaceae</taxon>
        <taxon>Actinacidiphila</taxon>
    </lineage>
</organism>
<dbReference type="Proteomes" id="UP000198280">
    <property type="component" value="Unassembled WGS sequence"/>
</dbReference>
<feature type="domain" description="Novel STAND NTPase 1" evidence="3">
    <location>
        <begin position="227"/>
        <end position="610"/>
    </location>
</feature>
<dbReference type="SMART" id="SM00320">
    <property type="entry name" value="WD40"/>
    <property type="match status" value="2"/>
</dbReference>
<dbReference type="InterPro" id="IPR009003">
    <property type="entry name" value="Peptidase_S1_PA"/>
</dbReference>
<dbReference type="Gene3D" id="2.40.10.10">
    <property type="entry name" value="Trypsin-like serine proteases"/>
    <property type="match status" value="2"/>
</dbReference>
<dbReference type="InterPro" id="IPR043504">
    <property type="entry name" value="Peptidase_S1_PA_chymotrypsin"/>
</dbReference>
<evidence type="ECO:0000313" key="5">
    <source>
        <dbReference type="Proteomes" id="UP000198280"/>
    </source>
</evidence>
<proteinExistence type="predicted"/>
<dbReference type="PROSITE" id="PS50294">
    <property type="entry name" value="WD_REPEATS_REGION"/>
    <property type="match status" value="1"/>
</dbReference>
<dbReference type="PANTHER" id="PTHR19879:SF1">
    <property type="entry name" value="CANNONBALL-RELATED"/>
    <property type="match status" value="1"/>
</dbReference>
<evidence type="ECO:0000313" key="4">
    <source>
        <dbReference type="EMBL" id="SNT20160.1"/>
    </source>
</evidence>
<dbReference type="Pfam" id="PF13365">
    <property type="entry name" value="Trypsin_2"/>
    <property type="match status" value="1"/>
</dbReference>
<dbReference type="SUPFAM" id="SSF50494">
    <property type="entry name" value="Trypsin-like serine proteases"/>
    <property type="match status" value="1"/>
</dbReference>
<dbReference type="SUPFAM" id="SSF52540">
    <property type="entry name" value="P-loop containing nucleoside triphosphate hydrolases"/>
    <property type="match status" value="1"/>
</dbReference>
<dbReference type="InterPro" id="IPR011044">
    <property type="entry name" value="Quino_amine_DH_bsu"/>
</dbReference>
<gene>
    <name evidence="4" type="ORF">SAMN05216252_116105</name>
</gene>
<dbReference type="InterPro" id="IPR015943">
    <property type="entry name" value="WD40/YVTN_repeat-like_dom_sf"/>
</dbReference>
<dbReference type="GO" id="GO:0006367">
    <property type="term" value="P:transcription initiation at RNA polymerase II promoter"/>
    <property type="evidence" value="ECO:0007669"/>
    <property type="project" value="TreeGrafter"/>
</dbReference>
<dbReference type="PROSITE" id="PS50082">
    <property type="entry name" value="WD_REPEATS_2"/>
    <property type="match status" value="1"/>
</dbReference>
<dbReference type="SUPFAM" id="SSF50969">
    <property type="entry name" value="YVTN repeat-like/Quinoprotein amine dehydrogenase"/>
    <property type="match status" value="1"/>
</dbReference>
<dbReference type="InterPro" id="IPR001680">
    <property type="entry name" value="WD40_rpt"/>
</dbReference>
<keyword evidence="5" id="KW-1185">Reference proteome</keyword>
<keyword evidence="1" id="KW-0853">WD repeat</keyword>
<accession>A0A239KQ69</accession>
<dbReference type="SUPFAM" id="SSF82171">
    <property type="entry name" value="DPP6 N-terminal domain-like"/>
    <property type="match status" value="1"/>
</dbReference>
<evidence type="ECO:0000256" key="1">
    <source>
        <dbReference type="PROSITE-ProRule" id="PRU00221"/>
    </source>
</evidence>
<dbReference type="Gene3D" id="2.130.10.10">
    <property type="entry name" value="YVTN repeat-like/Quinoprotein amine dehydrogenase"/>
    <property type="match status" value="3"/>
</dbReference>
<evidence type="ECO:0000256" key="2">
    <source>
        <dbReference type="SAM" id="MobiDB-lite"/>
    </source>
</evidence>
<dbReference type="InterPro" id="IPR027417">
    <property type="entry name" value="P-loop_NTPase"/>
</dbReference>
<feature type="region of interest" description="Disordered" evidence="2">
    <location>
        <begin position="1166"/>
        <end position="1189"/>
    </location>
</feature>
<dbReference type="EMBL" id="FZOF01000016">
    <property type="protein sequence ID" value="SNT20160.1"/>
    <property type="molecule type" value="Genomic_DNA"/>
</dbReference>
<dbReference type="PANTHER" id="PTHR19879">
    <property type="entry name" value="TRANSCRIPTION INITIATION FACTOR TFIID"/>
    <property type="match status" value="1"/>
</dbReference>
<evidence type="ECO:0000259" key="3">
    <source>
        <dbReference type="Pfam" id="PF20703"/>
    </source>
</evidence>
<protein>
    <submittedName>
        <fullName evidence="4">AAA ATPase domain-containing protein</fullName>
    </submittedName>
</protein>